<feature type="transmembrane region" description="Helical" evidence="8">
    <location>
        <begin position="448"/>
        <end position="469"/>
    </location>
</feature>
<keyword evidence="6 8" id="KW-1133">Transmembrane helix</keyword>
<dbReference type="NCBIfam" id="TIGR00711">
    <property type="entry name" value="efflux_EmrB"/>
    <property type="match status" value="1"/>
</dbReference>
<dbReference type="STRING" id="263852.SAMN02745116_00839"/>
<protein>
    <submittedName>
        <fullName evidence="10">Drug resistance transporter, EmrB/QacA subfamily</fullName>
    </submittedName>
</protein>
<dbReference type="Pfam" id="PF07690">
    <property type="entry name" value="MFS_1"/>
    <property type="match status" value="1"/>
</dbReference>
<evidence type="ECO:0000256" key="8">
    <source>
        <dbReference type="SAM" id="Phobius"/>
    </source>
</evidence>
<feature type="transmembrane region" description="Helical" evidence="8">
    <location>
        <begin position="169"/>
        <end position="189"/>
    </location>
</feature>
<dbReference type="PANTHER" id="PTHR42718">
    <property type="entry name" value="MAJOR FACILITATOR SUPERFAMILY MULTIDRUG TRANSPORTER MFSC"/>
    <property type="match status" value="1"/>
</dbReference>
<dbReference type="PROSITE" id="PS50850">
    <property type="entry name" value="MFS"/>
    <property type="match status" value="1"/>
</dbReference>
<accession>A0A1T4LWU2</accession>
<proteinExistence type="inferred from homology"/>
<dbReference type="PRINTS" id="PR01036">
    <property type="entry name" value="TCRTETB"/>
</dbReference>
<evidence type="ECO:0000256" key="3">
    <source>
        <dbReference type="ARBA" id="ARBA00022448"/>
    </source>
</evidence>
<dbReference type="Proteomes" id="UP000190328">
    <property type="component" value="Unassembled WGS sequence"/>
</dbReference>
<dbReference type="CDD" id="cd17321">
    <property type="entry name" value="MFS_MMR_MDR_like"/>
    <property type="match status" value="1"/>
</dbReference>
<dbReference type="Gene3D" id="1.20.1250.20">
    <property type="entry name" value="MFS general substrate transporter like domains"/>
    <property type="match status" value="1"/>
</dbReference>
<feature type="transmembrane region" description="Helical" evidence="8">
    <location>
        <begin position="232"/>
        <end position="250"/>
    </location>
</feature>
<keyword evidence="7 8" id="KW-0472">Membrane</keyword>
<evidence type="ECO:0000256" key="7">
    <source>
        <dbReference type="ARBA" id="ARBA00023136"/>
    </source>
</evidence>
<evidence type="ECO:0000313" key="11">
    <source>
        <dbReference type="Proteomes" id="UP000190328"/>
    </source>
</evidence>
<dbReference type="Gene3D" id="1.20.1720.10">
    <property type="entry name" value="Multidrug resistance protein D"/>
    <property type="match status" value="1"/>
</dbReference>
<feature type="transmembrane region" description="Helical" evidence="8">
    <location>
        <begin position="306"/>
        <end position="326"/>
    </location>
</feature>
<dbReference type="EMBL" id="FUXI01000007">
    <property type="protein sequence ID" value="SJZ59111.1"/>
    <property type="molecule type" value="Genomic_DNA"/>
</dbReference>
<keyword evidence="4" id="KW-1003">Cell membrane</keyword>
<dbReference type="InterPro" id="IPR020846">
    <property type="entry name" value="MFS_dom"/>
</dbReference>
<evidence type="ECO:0000256" key="5">
    <source>
        <dbReference type="ARBA" id="ARBA00022692"/>
    </source>
</evidence>
<dbReference type="AlphaFoldDB" id="A0A1T4LWU2"/>
<comment type="subcellular location">
    <subcellularLocation>
        <location evidence="1">Cell membrane</location>
        <topology evidence="1">Multi-pass membrane protein</topology>
    </subcellularLocation>
</comment>
<evidence type="ECO:0000256" key="1">
    <source>
        <dbReference type="ARBA" id="ARBA00004651"/>
    </source>
</evidence>
<evidence type="ECO:0000256" key="6">
    <source>
        <dbReference type="ARBA" id="ARBA00022989"/>
    </source>
</evidence>
<dbReference type="PANTHER" id="PTHR42718:SF9">
    <property type="entry name" value="MAJOR FACILITATOR SUPERFAMILY MULTIDRUG TRANSPORTER MFSC"/>
    <property type="match status" value="1"/>
</dbReference>
<keyword evidence="11" id="KW-1185">Reference proteome</keyword>
<evidence type="ECO:0000256" key="4">
    <source>
        <dbReference type="ARBA" id="ARBA00022475"/>
    </source>
</evidence>
<feature type="transmembrane region" description="Helical" evidence="8">
    <location>
        <begin position="406"/>
        <end position="428"/>
    </location>
</feature>
<evidence type="ECO:0000256" key="2">
    <source>
        <dbReference type="ARBA" id="ARBA00008537"/>
    </source>
</evidence>
<gene>
    <name evidence="10" type="ORF">SAMN02745116_00839</name>
</gene>
<feature type="transmembrane region" description="Helical" evidence="8">
    <location>
        <begin position="12"/>
        <end position="37"/>
    </location>
</feature>
<feature type="transmembrane region" description="Helical" evidence="8">
    <location>
        <begin position="105"/>
        <end position="130"/>
    </location>
</feature>
<dbReference type="InterPro" id="IPR036259">
    <property type="entry name" value="MFS_trans_sf"/>
</dbReference>
<feature type="transmembrane region" description="Helical" evidence="8">
    <location>
        <begin position="80"/>
        <end position="99"/>
    </location>
</feature>
<feature type="domain" description="Major facilitator superfamily (MFS) profile" evidence="9">
    <location>
        <begin position="14"/>
        <end position="472"/>
    </location>
</feature>
<keyword evidence="5 8" id="KW-0812">Transmembrane</keyword>
<feature type="transmembrane region" description="Helical" evidence="8">
    <location>
        <begin position="49"/>
        <end position="68"/>
    </location>
</feature>
<dbReference type="GO" id="GO:0022857">
    <property type="term" value="F:transmembrane transporter activity"/>
    <property type="evidence" value="ECO:0007669"/>
    <property type="project" value="InterPro"/>
</dbReference>
<feature type="transmembrane region" description="Helical" evidence="8">
    <location>
        <begin position="201"/>
        <end position="220"/>
    </location>
</feature>
<comment type="similarity">
    <text evidence="2">Belongs to the major facilitator superfamily. EmrB family.</text>
</comment>
<dbReference type="SUPFAM" id="SSF103473">
    <property type="entry name" value="MFS general substrate transporter"/>
    <property type="match status" value="1"/>
</dbReference>
<keyword evidence="3" id="KW-0813">Transport</keyword>
<sequence length="473" mass="51992">MQTEHLTPARRWLILVAVGLFTFMSTLDSSIVNIALPTISKELGIQMNQATWTVSIYLIAVSAMLIFFGRLGDLIGKIRVFRVGTLIFTIGSLLCGLNFGLEFLLFARFVQALGASMTMSNSFGITTSCFPPKTRARAMSMIGIFVALGSVTGPGLGGLLLQVSHWSSIFWVNVPIGIFAMILGEKLFPKEPKQPLDRKQLDWWGTILFFFSIGSLFLGIEIGQNQGFNQPITVVSVILAVILFVLFILCEMKTKTPMIQLKMFKNSLFSVSLISAMLIFVTNFFASILMPFYLQDLLKYSPGNAGILMMVFPLVMMVVSPIGGYLGDHFDKEKIAVAGIFLVAIAQLGYTYFAADTSWWFIVIFTVFNAAGASLFQSPNNALVMESVEKDYLGVAGSINALARNLGMITGISIATTTLFSTMSKNIGYRVTTYVEGRDDIFLNGMHVAFYVSFGISVVTLIIVVGRMLKKSK</sequence>
<feature type="transmembrane region" description="Helical" evidence="8">
    <location>
        <begin position="142"/>
        <end position="163"/>
    </location>
</feature>
<dbReference type="InterPro" id="IPR011701">
    <property type="entry name" value="MFS"/>
</dbReference>
<feature type="transmembrane region" description="Helical" evidence="8">
    <location>
        <begin position="335"/>
        <end position="353"/>
    </location>
</feature>
<feature type="transmembrane region" description="Helical" evidence="8">
    <location>
        <begin position="271"/>
        <end position="294"/>
    </location>
</feature>
<dbReference type="GO" id="GO:0005886">
    <property type="term" value="C:plasma membrane"/>
    <property type="evidence" value="ECO:0007669"/>
    <property type="project" value="UniProtKB-SubCell"/>
</dbReference>
<name>A0A1T4LWU2_9ENTE</name>
<dbReference type="RefSeq" id="WP_234984619.1">
    <property type="nucleotide sequence ID" value="NZ_FUXI01000007.1"/>
</dbReference>
<dbReference type="InterPro" id="IPR004638">
    <property type="entry name" value="EmrB-like"/>
</dbReference>
<feature type="transmembrane region" description="Helical" evidence="8">
    <location>
        <begin position="359"/>
        <end position="376"/>
    </location>
</feature>
<evidence type="ECO:0000313" key="10">
    <source>
        <dbReference type="EMBL" id="SJZ59111.1"/>
    </source>
</evidence>
<reference evidence="10 11" key="1">
    <citation type="submission" date="2017-02" db="EMBL/GenBank/DDBJ databases">
        <authorList>
            <person name="Peterson S.W."/>
        </authorList>
    </citation>
    <scope>NUCLEOTIDE SEQUENCE [LARGE SCALE GENOMIC DNA]</scope>
    <source>
        <strain evidence="10 11">ATCC BAA-1030</strain>
    </source>
</reference>
<evidence type="ECO:0000259" key="9">
    <source>
        <dbReference type="PROSITE" id="PS50850"/>
    </source>
</evidence>
<organism evidence="10 11">
    <name type="scientific">Pilibacter termitis</name>
    <dbReference type="NCBI Taxonomy" id="263852"/>
    <lineage>
        <taxon>Bacteria</taxon>
        <taxon>Bacillati</taxon>
        <taxon>Bacillota</taxon>
        <taxon>Bacilli</taxon>
        <taxon>Lactobacillales</taxon>
        <taxon>Enterococcaceae</taxon>
        <taxon>Pilibacter</taxon>
    </lineage>
</organism>